<organism evidence="6 7">
    <name type="scientific">Aureibacter tunicatorum</name>
    <dbReference type="NCBI Taxonomy" id="866807"/>
    <lineage>
        <taxon>Bacteria</taxon>
        <taxon>Pseudomonadati</taxon>
        <taxon>Bacteroidota</taxon>
        <taxon>Cytophagia</taxon>
        <taxon>Cytophagales</taxon>
        <taxon>Persicobacteraceae</taxon>
        <taxon>Aureibacter</taxon>
    </lineage>
</organism>
<comment type="subcellular location">
    <subcellularLocation>
        <location evidence="1">Membrane</location>
        <topology evidence="1">Multi-pass membrane protein</topology>
    </subcellularLocation>
</comment>
<evidence type="ECO:0000256" key="4">
    <source>
        <dbReference type="ARBA" id="ARBA00023136"/>
    </source>
</evidence>
<evidence type="ECO:0000256" key="3">
    <source>
        <dbReference type="ARBA" id="ARBA00022989"/>
    </source>
</evidence>
<comment type="caution">
    <text evidence="6">The sequence shown here is derived from an EMBL/GenBank/DDBJ whole genome shotgun (WGS) entry which is preliminary data.</text>
</comment>
<feature type="transmembrane region" description="Helical" evidence="5">
    <location>
        <begin position="76"/>
        <end position="97"/>
    </location>
</feature>
<dbReference type="Pfam" id="PF13564">
    <property type="entry name" value="DoxX_2"/>
    <property type="match status" value="1"/>
</dbReference>
<evidence type="ECO:0000256" key="5">
    <source>
        <dbReference type="SAM" id="Phobius"/>
    </source>
</evidence>
<protein>
    <submittedName>
        <fullName evidence="6">Membrane protein YphA (DoxX/SURF4 family)</fullName>
    </submittedName>
</protein>
<dbReference type="EMBL" id="JAVDQD010000001">
    <property type="protein sequence ID" value="MDR6237907.1"/>
    <property type="molecule type" value="Genomic_DNA"/>
</dbReference>
<name>A0AAE3XK54_9BACT</name>
<keyword evidence="2 5" id="KW-0812">Transmembrane</keyword>
<gene>
    <name evidence="6" type="ORF">HNQ88_000883</name>
</gene>
<proteinExistence type="predicted"/>
<evidence type="ECO:0000313" key="7">
    <source>
        <dbReference type="Proteomes" id="UP001185092"/>
    </source>
</evidence>
<accession>A0AAE3XK54</accession>
<keyword evidence="7" id="KW-1185">Reference proteome</keyword>
<evidence type="ECO:0000256" key="2">
    <source>
        <dbReference type="ARBA" id="ARBA00022692"/>
    </source>
</evidence>
<evidence type="ECO:0000313" key="6">
    <source>
        <dbReference type="EMBL" id="MDR6237907.1"/>
    </source>
</evidence>
<sequence length="127" mass="14118">MNTKAINISIWIIQILMSLIFVIAAGVKISMSYAEYVQMMPYAKDFPALAIKLIGITEILGVIGLNLPFLMNKFKYLSPMAAFGLALTMIGAVVVHLNNNEPFVMQLVFLGMLSLVGIYRYKQLKQG</sequence>
<feature type="transmembrane region" description="Helical" evidence="5">
    <location>
        <begin position="103"/>
        <end position="121"/>
    </location>
</feature>
<dbReference type="Proteomes" id="UP001185092">
    <property type="component" value="Unassembled WGS sequence"/>
</dbReference>
<dbReference type="RefSeq" id="WP_309937377.1">
    <property type="nucleotide sequence ID" value="NZ_AP025305.1"/>
</dbReference>
<dbReference type="InterPro" id="IPR032808">
    <property type="entry name" value="DoxX"/>
</dbReference>
<keyword evidence="3 5" id="KW-1133">Transmembrane helix</keyword>
<dbReference type="AlphaFoldDB" id="A0AAE3XK54"/>
<evidence type="ECO:0000256" key="1">
    <source>
        <dbReference type="ARBA" id="ARBA00004141"/>
    </source>
</evidence>
<feature type="transmembrane region" description="Helical" evidence="5">
    <location>
        <begin position="46"/>
        <end position="69"/>
    </location>
</feature>
<feature type="transmembrane region" description="Helical" evidence="5">
    <location>
        <begin position="12"/>
        <end position="34"/>
    </location>
</feature>
<keyword evidence="4 5" id="KW-0472">Membrane</keyword>
<reference evidence="6" key="1">
    <citation type="submission" date="2023-07" db="EMBL/GenBank/DDBJ databases">
        <title>Genomic Encyclopedia of Type Strains, Phase IV (KMG-IV): sequencing the most valuable type-strain genomes for metagenomic binning, comparative biology and taxonomic classification.</title>
        <authorList>
            <person name="Goeker M."/>
        </authorList>
    </citation>
    <scope>NUCLEOTIDE SEQUENCE</scope>
    <source>
        <strain evidence="6">DSM 26174</strain>
    </source>
</reference>
<dbReference type="GO" id="GO:0016020">
    <property type="term" value="C:membrane"/>
    <property type="evidence" value="ECO:0007669"/>
    <property type="project" value="UniProtKB-SubCell"/>
</dbReference>